<dbReference type="EMBL" id="JAGIOO010000001">
    <property type="protein sequence ID" value="MBP2478783.1"/>
    <property type="molecule type" value="Genomic_DNA"/>
</dbReference>
<dbReference type="RefSeq" id="WP_086783644.1">
    <property type="nucleotide sequence ID" value="NZ_JAGIOO010000001.1"/>
</dbReference>
<dbReference type="SUPFAM" id="SSF53850">
    <property type="entry name" value="Periplasmic binding protein-like II"/>
    <property type="match status" value="1"/>
</dbReference>
<dbReference type="PANTHER" id="PTHR30346">
    <property type="entry name" value="TRANSCRIPTIONAL DUAL REGULATOR HCAR-RELATED"/>
    <property type="match status" value="1"/>
</dbReference>
<sequence length="332" mass="36149">MADLELRHLRAVCAIVETGSMSKAAVRLGLTQPALTAQLQRVERLVGGRLFDRSPTGSTPTELGRYVVNTARLVLDDLDHLLASAQDRARTFTPQPLLAGCMPMLFLARLVAELSNRLPCSEVRTEIEPSGATLLEMLGSGRLHLAVFERFDGLERRKLSGVEIRTLVQEPQFVAVAEDHPLALHEVISLAELADCDWVVPPPEANSLRMQLHTACATAGFTPRIRHHTWEAGMARVLVENGAVSLAAPASRSGNGIAVRPLRGDPLQVPIMVGVRTDGPLAGRAHEVFASAAYAYRSIVDRNPTFAQWWERHPEAHAELDAAMLVCPPIAV</sequence>
<accession>A0ABS5AQD6</accession>
<evidence type="ECO:0000256" key="1">
    <source>
        <dbReference type="ARBA" id="ARBA00009437"/>
    </source>
</evidence>
<dbReference type="Pfam" id="PF03466">
    <property type="entry name" value="LysR_substrate"/>
    <property type="match status" value="1"/>
</dbReference>
<dbReference type="PROSITE" id="PS50931">
    <property type="entry name" value="HTH_LYSR"/>
    <property type="match status" value="1"/>
</dbReference>
<keyword evidence="3 6" id="KW-0238">DNA-binding</keyword>
<evidence type="ECO:0000256" key="4">
    <source>
        <dbReference type="ARBA" id="ARBA00023163"/>
    </source>
</evidence>
<dbReference type="Proteomes" id="UP001519363">
    <property type="component" value="Unassembled WGS sequence"/>
</dbReference>
<dbReference type="PRINTS" id="PR00039">
    <property type="entry name" value="HTHLYSR"/>
</dbReference>
<dbReference type="InterPro" id="IPR000847">
    <property type="entry name" value="LysR_HTH_N"/>
</dbReference>
<keyword evidence="7" id="KW-1185">Reference proteome</keyword>
<dbReference type="GO" id="GO:0003677">
    <property type="term" value="F:DNA binding"/>
    <property type="evidence" value="ECO:0007669"/>
    <property type="project" value="UniProtKB-KW"/>
</dbReference>
<organism evidence="6 7">
    <name type="scientific">Crossiella equi</name>
    <dbReference type="NCBI Taxonomy" id="130796"/>
    <lineage>
        <taxon>Bacteria</taxon>
        <taxon>Bacillati</taxon>
        <taxon>Actinomycetota</taxon>
        <taxon>Actinomycetes</taxon>
        <taxon>Pseudonocardiales</taxon>
        <taxon>Pseudonocardiaceae</taxon>
        <taxon>Crossiella</taxon>
    </lineage>
</organism>
<evidence type="ECO:0000256" key="2">
    <source>
        <dbReference type="ARBA" id="ARBA00023015"/>
    </source>
</evidence>
<dbReference type="Gene3D" id="3.40.190.290">
    <property type="match status" value="1"/>
</dbReference>
<evidence type="ECO:0000313" key="6">
    <source>
        <dbReference type="EMBL" id="MBP2478783.1"/>
    </source>
</evidence>
<gene>
    <name evidence="6" type="ORF">JOF53_007655</name>
</gene>
<evidence type="ECO:0000259" key="5">
    <source>
        <dbReference type="PROSITE" id="PS50931"/>
    </source>
</evidence>
<keyword evidence="2" id="KW-0805">Transcription regulation</keyword>
<dbReference type="InterPro" id="IPR036390">
    <property type="entry name" value="WH_DNA-bd_sf"/>
</dbReference>
<evidence type="ECO:0000313" key="7">
    <source>
        <dbReference type="Proteomes" id="UP001519363"/>
    </source>
</evidence>
<dbReference type="InterPro" id="IPR005119">
    <property type="entry name" value="LysR_subst-bd"/>
</dbReference>
<evidence type="ECO:0000256" key="3">
    <source>
        <dbReference type="ARBA" id="ARBA00023125"/>
    </source>
</evidence>
<feature type="domain" description="HTH lysR-type" evidence="5">
    <location>
        <begin position="4"/>
        <end position="61"/>
    </location>
</feature>
<dbReference type="CDD" id="cd08414">
    <property type="entry name" value="PBP2_LTTR_aromatics_like"/>
    <property type="match status" value="1"/>
</dbReference>
<comment type="similarity">
    <text evidence="1">Belongs to the LysR transcriptional regulatory family.</text>
</comment>
<proteinExistence type="inferred from homology"/>
<protein>
    <submittedName>
        <fullName evidence="6">DNA-binding transcriptional LysR family regulator</fullName>
    </submittedName>
</protein>
<dbReference type="Gene3D" id="1.10.10.10">
    <property type="entry name" value="Winged helix-like DNA-binding domain superfamily/Winged helix DNA-binding domain"/>
    <property type="match status" value="1"/>
</dbReference>
<dbReference type="InterPro" id="IPR036388">
    <property type="entry name" value="WH-like_DNA-bd_sf"/>
</dbReference>
<keyword evidence="4" id="KW-0804">Transcription</keyword>
<dbReference type="SUPFAM" id="SSF46785">
    <property type="entry name" value="Winged helix' DNA-binding domain"/>
    <property type="match status" value="1"/>
</dbReference>
<reference evidence="6 7" key="1">
    <citation type="submission" date="2021-03" db="EMBL/GenBank/DDBJ databases">
        <title>Sequencing the genomes of 1000 actinobacteria strains.</title>
        <authorList>
            <person name="Klenk H.-P."/>
        </authorList>
    </citation>
    <scope>NUCLEOTIDE SEQUENCE [LARGE SCALE GENOMIC DNA]</scope>
    <source>
        <strain evidence="6 7">DSM 44580</strain>
    </source>
</reference>
<name>A0ABS5AQD6_9PSEU</name>
<comment type="caution">
    <text evidence="6">The sequence shown here is derived from an EMBL/GenBank/DDBJ whole genome shotgun (WGS) entry which is preliminary data.</text>
</comment>
<dbReference type="Pfam" id="PF00126">
    <property type="entry name" value="HTH_1"/>
    <property type="match status" value="1"/>
</dbReference>
<dbReference type="PANTHER" id="PTHR30346:SF30">
    <property type="entry name" value="SMALL NEUTRAL PROTEASE REGULATORY PROTEIN"/>
    <property type="match status" value="1"/>
</dbReference>